<organism evidence="11 12">
    <name type="scientific">Geosmithia morbida</name>
    <dbReference type="NCBI Taxonomy" id="1094350"/>
    <lineage>
        <taxon>Eukaryota</taxon>
        <taxon>Fungi</taxon>
        <taxon>Dikarya</taxon>
        <taxon>Ascomycota</taxon>
        <taxon>Pezizomycotina</taxon>
        <taxon>Sordariomycetes</taxon>
        <taxon>Hypocreomycetidae</taxon>
        <taxon>Hypocreales</taxon>
        <taxon>Bionectriaceae</taxon>
        <taxon>Geosmithia</taxon>
    </lineage>
</organism>
<dbReference type="PANTHER" id="PTHR46206:SF1">
    <property type="entry name" value="P450, PUTATIVE (EUROFUNG)-RELATED"/>
    <property type="match status" value="1"/>
</dbReference>
<dbReference type="PROSITE" id="PS00086">
    <property type="entry name" value="CYTOCHROME_P450"/>
    <property type="match status" value="1"/>
</dbReference>
<keyword evidence="10" id="KW-0812">Transmembrane</keyword>
<evidence type="ECO:0000256" key="6">
    <source>
        <dbReference type="ARBA" id="ARBA00023004"/>
    </source>
</evidence>
<comment type="similarity">
    <text evidence="2 9">Belongs to the cytochrome P450 family.</text>
</comment>
<dbReference type="GO" id="GO:0004497">
    <property type="term" value="F:monooxygenase activity"/>
    <property type="evidence" value="ECO:0007669"/>
    <property type="project" value="UniProtKB-KW"/>
</dbReference>
<protein>
    <submittedName>
        <fullName evidence="11">Cytochrome P450</fullName>
    </submittedName>
</protein>
<dbReference type="CDD" id="cd11041">
    <property type="entry name" value="CYP503A1-like"/>
    <property type="match status" value="1"/>
</dbReference>
<keyword evidence="4 8" id="KW-0479">Metal-binding</keyword>
<dbReference type="Gene3D" id="1.10.630.10">
    <property type="entry name" value="Cytochrome P450"/>
    <property type="match status" value="1"/>
</dbReference>
<feature type="transmembrane region" description="Helical" evidence="10">
    <location>
        <begin position="20"/>
        <end position="37"/>
    </location>
</feature>
<dbReference type="InterPro" id="IPR036396">
    <property type="entry name" value="Cyt_P450_sf"/>
</dbReference>
<dbReference type="PANTHER" id="PTHR46206">
    <property type="entry name" value="CYTOCHROME P450"/>
    <property type="match status" value="1"/>
</dbReference>
<keyword evidence="7 9" id="KW-0503">Monooxygenase</keyword>
<keyword evidence="3 8" id="KW-0349">Heme</keyword>
<evidence type="ECO:0000313" key="12">
    <source>
        <dbReference type="Proteomes" id="UP000749293"/>
    </source>
</evidence>
<dbReference type="EMBL" id="JAANYQ010000003">
    <property type="protein sequence ID" value="KAF4124822.1"/>
    <property type="molecule type" value="Genomic_DNA"/>
</dbReference>
<accession>A0A9P4YZU4</accession>
<dbReference type="GeneID" id="55969889"/>
<evidence type="ECO:0000256" key="2">
    <source>
        <dbReference type="ARBA" id="ARBA00010617"/>
    </source>
</evidence>
<reference evidence="11" key="1">
    <citation type="submission" date="2020-03" db="EMBL/GenBank/DDBJ databases">
        <title>Site-based positive gene gene selection in Geosmithia morbida across the United States reveals a broad range of putative effectors and factors for local host and environmental adapation.</title>
        <authorList>
            <person name="Onufrak A."/>
            <person name="Murdoch R.W."/>
            <person name="Gazis R."/>
            <person name="Huff M."/>
            <person name="Staton M."/>
            <person name="Klingeman W."/>
            <person name="Hadziabdic D."/>
        </authorList>
    </citation>
    <scope>NUCLEOTIDE SEQUENCE</scope>
    <source>
        <strain evidence="11">1262</strain>
    </source>
</reference>
<dbReference type="RefSeq" id="XP_035323474.1">
    <property type="nucleotide sequence ID" value="XM_035465637.1"/>
</dbReference>
<dbReference type="SUPFAM" id="SSF48264">
    <property type="entry name" value="Cytochrome P450"/>
    <property type="match status" value="1"/>
</dbReference>
<evidence type="ECO:0000256" key="9">
    <source>
        <dbReference type="RuleBase" id="RU000461"/>
    </source>
</evidence>
<comment type="caution">
    <text evidence="11">The sequence shown here is derived from an EMBL/GenBank/DDBJ whole genome shotgun (WGS) entry which is preliminary data.</text>
</comment>
<keyword evidence="10" id="KW-1133">Transmembrane helix</keyword>
<gene>
    <name evidence="11" type="ORF">GMORB2_3661</name>
</gene>
<dbReference type="InterPro" id="IPR001128">
    <property type="entry name" value="Cyt_P450"/>
</dbReference>
<dbReference type="OrthoDB" id="1844152at2759"/>
<keyword evidence="12" id="KW-1185">Reference proteome</keyword>
<dbReference type="Proteomes" id="UP000749293">
    <property type="component" value="Unassembled WGS sequence"/>
</dbReference>
<sequence>MDLPDSLLHLLFHIYSKCTFLNVLGAFVFLVLAAYLIERFITGVAYPPSIPLIREPEGARSFSLRTRISYYTECKAIYEDAWNQYLKHGRPVVVPGIGSRKEVILPPEHIRWALAQPESRLSVAEAMAEVDQAHWSLGHAGPVLDSWQGLLIKTELNRSLETICSALSDELGRAFDKHFGTDTTTWREIDLRNTITKVVAQANSRFTVGLPLCRNEGYLQALLDVNDLLITVGGFCSGLPHVLRPFLGGLLSIPMKFKIDHIKQWLVPLWDDRIRMAREAKAAGANGFSMPEPTDHVQAMARYALRERPNEVDDYELIVRRICAANFGAVHQTVIQVTNLLLNIIDSDHQHNTIATLLDESDRILSDSDPAAADSDEVTGQWTKGRVNRMVFADSASRETLRLQSFANRSLIRKVMTNDMATPDGHPLPKGTIVSFLVWPSQTNPDAYEDPLTYDPFRFARSGSNPGDDGSEEKKTQTFVTTSQDYLAFGHGKHACPGRFIVDFELKMIINHVLRYYDVRFPDEYEGKKPPNDWMCEATFPPRGVRICVRRKA</sequence>
<evidence type="ECO:0000256" key="3">
    <source>
        <dbReference type="ARBA" id="ARBA00022617"/>
    </source>
</evidence>
<evidence type="ECO:0000256" key="1">
    <source>
        <dbReference type="ARBA" id="ARBA00001971"/>
    </source>
</evidence>
<evidence type="ECO:0000256" key="8">
    <source>
        <dbReference type="PIRSR" id="PIRSR602403-1"/>
    </source>
</evidence>
<comment type="cofactor">
    <cofactor evidence="1 8">
        <name>heme</name>
        <dbReference type="ChEBI" id="CHEBI:30413"/>
    </cofactor>
</comment>
<dbReference type="Pfam" id="PF00067">
    <property type="entry name" value="p450"/>
    <property type="match status" value="1"/>
</dbReference>
<proteinExistence type="inferred from homology"/>
<evidence type="ECO:0000256" key="4">
    <source>
        <dbReference type="ARBA" id="ARBA00022723"/>
    </source>
</evidence>
<dbReference type="GO" id="GO:0005506">
    <property type="term" value="F:iron ion binding"/>
    <property type="evidence" value="ECO:0007669"/>
    <property type="project" value="InterPro"/>
</dbReference>
<dbReference type="AlphaFoldDB" id="A0A9P4YZU4"/>
<name>A0A9P4YZU4_9HYPO</name>
<dbReference type="GO" id="GO:0020037">
    <property type="term" value="F:heme binding"/>
    <property type="evidence" value="ECO:0007669"/>
    <property type="project" value="InterPro"/>
</dbReference>
<evidence type="ECO:0000256" key="5">
    <source>
        <dbReference type="ARBA" id="ARBA00023002"/>
    </source>
</evidence>
<dbReference type="InterPro" id="IPR002403">
    <property type="entry name" value="Cyt_P450_E_grp-IV"/>
</dbReference>
<dbReference type="GO" id="GO:0016705">
    <property type="term" value="F:oxidoreductase activity, acting on paired donors, with incorporation or reduction of molecular oxygen"/>
    <property type="evidence" value="ECO:0007669"/>
    <property type="project" value="InterPro"/>
</dbReference>
<evidence type="ECO:0000256" key="10">
    <source>
        <dbReference type="SAM" id="Phobius"/>
    </source>
</evidence>
<keyword evidence="6 8" id="KW-0408">Iron</keyword>
<dbReference type="PRINTS" id="PR00465">
    <property type="entry name" value="EP450IV"/>
</dbReference>
<feature type="binding site" description="axial binding residue" evidence="8">
    <location>
        <position position="496"/>
    </location>
    <ligand>
        <name>heme</name>
        <dbReference type="ChEBI" id="CHEBI:30413"/>
    </ligand>
    <ligandPart>
        <name>Fe</name>
        <dbReference type="ChEBI" id="CHEBI:18248"/>
    </ligandPart>
</feature>
<keyword evidence="10" id="KW-0472">Membrane</keyword>
<keyword evidence="5 9" id="KW-0560">Oxidoreductase</keyword>
<evidence type="ECO:0000256" key="7">
    <source>
        <dbReference type="ARBA" id="ARBA00023033"/>
    </source>
</evidence>
<evidence type="ECO:0000313" key="11">
    <source>
        <dbReference type="EMBL" id="KAF4124822.1"/>
    </source>
</evidence>
<dbReference type="InterPro" id="IPR017972">
    <property type="entry name" value="Cyt_P450_CS"/>
</dbReference>